<dbReference type="EMBL" id="JANQBD010000013">
    <property type="protein sequence ID" value="MCR8633207.1"/>
    <property type="molecule type" value="Genomic_DNA"/>
</dbReference>
<dbReference type="InterPro" id="IPR010982">
    <property type="entry name" value="Lambda_DNA-bd_dom_sf"/>
</dbReference>
<proteinExistence type="predicted"/>
<comment type="caution">
    <text evidence="3">The sequence shown here is derived from an EMBL/GenBank/DDBJ whole genome shotgun (WGS) entry which is preliminary data.</text>
</comment>
<dbReference type="Gene3D" id="1.10.260.40">
    <property type="entry name" value="lambda repressor-like DNA-binding domains"/>
    <property type="match status" value="1"/>
</dbReference>
<evidence type="ECO:0000313" key="3">
    <source>
        <dbReference type="EMBL" id="MCR8633207.1"/>
    </source>
</evidence>
<evidence type="ECO:0000256" key="1">
    <source>
        <dbReference type="ARBA" id="ARBA00023125"/>
    </source>
</evidence>
<dbReference type="PANTHER" id="PTHR46558">
    <property type="entry name" value="TRACRIPTIONAL REGULATORY PROTEIN-RELATED-RELATED"/>
    <property type="match status" value="1"/>
</dbReference>
<accession>A0ABT1YJR7</accession>
<keyword evidence="1" id="KW-0238">DNA-binding</keyword>
<evidence type="ECO:0000259" key="2">
    <source>
        <dbReference type="PROSITE" id="PS50943"/>
    </source>
</evidence>
<dbReference type="InterPro" id="IPR001387">
    <property type="entry name" value="Cro/C1-type_HTH"/>
</dbReference>
<dbReference type="PANTHER" id="PTHR46558:SF11">
    <property type="entry name" value="HTH-TYPE TRANSCRIPTIONAL REGULATOR XRE"/>
    <property type="match status" value="1"/>
</dbReference>
<dbReference type="SMART" id="SM00530">
    <property type="entry name" value="HTH_XRE"/>
    <property type="match status" value="1"/>
</dbReference>
<organism evidence="3 4">
    <name type="scientific">Paenibacillus radicis</name>
    <name type="common">ex Xue et al. 2023</name>
    <dbReference type="NCBI Taxonomy" id="2972489"/>
    <lineage>
        <taxon>Bacteria</taxon>
        <taxon>Bacillati</taxon>
        <taxon>Bacillota</taxon>
        <taxon>Bacilli</taxon>
        <taxon>Bacillales</taxon>
        <taxon>Paenibacillaceae</taxon>
        <taxon>Paenibacillus</taxon>
    </lineage>
</organism>
<name>A0ABT1YJR7_9BACL</name>
<dbReference type="Pfam" id="PF01381">
    <property type="entry name" value="HTH_3"/>
    <property type="match status" value="1"/>
</dbReference>
<gene>
    <name evidence="3" type="ORF">NV381_18565</name>
</gene>
<dbReference type="SUPFAM" id="SSF47413">
    <property type="entry name" value="lambda repressor-like DNA-binding domains"/>
    <property type="match status" value="1"/>
</dbReference>
<dbReference type="PROSITE" id="PS50943">
    <property type="entry name" value="HTH_CROC1"/>
    <property type="match status" value="1"/>
</dbReference>
<dbReference type="CDD" id="cd00093">
    <property type="entry name" value="HTH_XRE"/>
    <property type="match status" value="1"/>
</dbReference>
<dbReference type="RefSeq" id="WP_258214782.1">
    <property type="nucleotide sequence ID" value="NZ_JANQBD010000013.1"/>
</dbReference>
<feature type="domain" description="HTH cro/C1-type" evidence="2">
    <location>
        <begin position="9"/>
        <end position="63"/>
    </location>
</feature>
<dbReference type="Proteomes" id="UP001300012">
    <property type="component" value="Unassembled WGS sequence"/>
</dbReference>
<keyword evidence="4" id="KW-1185">Reference proteome</keyword>
<sequence>MMSVTGDRIKTLRKEKGLKQRELGDRLGVSPQVISNWERNYSFPDHNDIVQLAQIFGTTADHLLGRVDNIFHEQLDISRVYMSQQSKNDKGVVTIDLIKLFNSDFGVSINGSTLSLAEKSMLESLTNLFFTHLRAIKDEH</sequence>
<evidence type="ECO:0000313" key="4">
    <source>
        <dbReference type="Proteomes" id="UP001300012"/>
    </source>
</evidence>
<protein>
    <submittedName>
        <fullName evidence="3">Helix-turn-helix domain-containing protein</fullName>
    </submittedName>
</protein>
<reference evidence="3 4" key="1">
    <citation type="submission" date="2022-08" db="EMBL/GenBank/DDBJ databases">
        <title>Paenibacillus endoradicis sp. nov., Paenibacillus radicibacter sp. nov and Paenibacillus pararadicis sp. nov., three cold-adapted plant growth-promoting bacteria isolated from root of Larix gmelinii in Great Khingan.</title>
        <authorList>
            <person name="Xue H."/>
        </authorList>
    </citation>
    <scope>NUCLEOTIDE SEQUENCE [LARGE SCALE GENOMIC DNA]</scope>
    <source>
        <strain evidence="3 4">N5-1-1-5</strain>
    </source>
</reference>